<keyword evidence="7" id="KW-1185">Reference proteome</keyword>
<evidence type="ECO:0000256" key="2">
    <source>
        <dbReference type="ARBA" id="ARBA00023015"/>
    </source>
</evidence>
<evidence type="ECO:0000256" key="3">
    <source>
        <dbReference type="ARBA" id="ARBA00023163"/>
    </source>
</evidence>
<dbReference type="AlphaFoldDB" id="A0A1B7SFE2"/>
<reference evidence="6" key="1">
    <citation type="journal article" date="2021" name="Open Biol.">
        <title>Shared evolutionary footprints suggest mitochondrial oxidative damage underlies multiple complex I losses in fungi.</title>
        <authorList>
            <person name="Schikora-Tamarit M.A."/>
            <person name="Marcet-Houben M."/>
            <person name="Nosek J."/>
            <person name="Gabaldon T."/>
        </authorList>
    </citation>
    <scope>NUCLEOTIDE SEQUENCE</scope>
    <source>
        <strain evidence="6">NCAIM Y.01608</strain>
    </source>
</reference>
<dbReference type="SUPFAM" id="SSF159042">
    <property type="entry name" value="Plus3-like"/>
    <property type="match status" value="1"/>
</dbReference>
<dbReference type="Pfam" id="PF03126">
    <property type="entry name" value="Plus-3"/>
    <property type="match status" value="1"/>
</dbReference>
<evidence type="ECO:0000256" key="4">
    <source>
        <dbReference type="ARBA" id="ARBA00023242"/>
    </source>
</evidence>
<feature type="region of interest" description="Disordered" evidence="5">
    <location>
        <begin position="1"/>
        <end position="71"/>
    </location>
</feature>
<dbReference type="RefSeq" id="XP_018210145.1">
    <property type="nucleotide sequence ID" value="XM_018357666.1"/>
</dbReference>
<dbReference type="EMBL" id="JAEUBD010001178">
    <property type="protein sequence ID" value="KAH3665183.1"/>
    <property type="molecule type" value="Genomic_DNA"/>
</dbReference>
<gene>
    <name evidence="6" type="ORF">OGATHE_003998</name>
</gene>
<feature type="region of interest" description="Disordered" evidence="5">
    <location>
        <begin position="465"/>
        <end position="491"/>
    </location>
</feature>
<evidence type="ECO:0000256" key="5">
    <source>
        <dbReference type="SAM" id="MobiDB-lite"/>
    </source>
</evidence>
<dbReference type="PANTHER" id="PTHR13115:SF8">
    <property type="entry name" value="RNA POLYMERASE-ASSOCIATED PROTEIN RTF1 HOMOLOG"/>
    <property type="match status" value="1"/>
</dbReference>
<keyword evidence="3" id="KW-0804">Transcription</keyword>
<feature type="compositionally biased region" description="Acidic residues" evidence="5">
    <location>
        <begin position="43"/>
        <end position="56"/>
    </location>
</feature>
<proteinExistence type="predicted"/>
<dbReference type="Proteomes" id="UP000788993">
    <property type="component" value="Unassembled WGS sequence"/>
</dbReference>
<dbReference type="OrthoDB" id="166375at2759"/>
<dbReference type="InterPro" id="IPR004343">
    <property type="entry name" value="Plus-3_dom"/>
</dbReference>
<accession>A0A1B7SFE2</accession>
<sequence length="515" mass="59462">MSDSDDDLLALAGIGSEGDESDYEPEIQTTKRAGGLKRKIDESEGEQDNDDDEYGEQDPYPLEGKYKDDADKAELLAMDEVTREQIIYDREQEREKYRERRFLALRARQSKAESSAIKASRTTGKSLRTSKLSELKKQRERKNRKESRAYDSDEDDVDANELADEQEGSEDEDMYEEDYDIDDTDTRRKKHTTSDYDDKYNQDATLKDLNAKVRASRTILSRFMFRDEFDAVIRNTYVRVNIGVSRETGQPQYRIARVEEVKRGGKPYRLLNKPCDVYLLVSQGESKKLIDMACISDSPFSPSEFDAYRRRLEESGLELPSVGQVDAKFRELRDMSTRKLTDEDINKMVARKEAISVAAMDSGNRVKRLARLREELQVAVEQQDEARVESLTKQIDELGKYVHAGHNELNRMDQINLRNKKSNETAIRRAEKLNVEHRQKQILNNNFSDPFSRLRTNPKIFYSSAQSAQKEMAGEEQPVPEHTEHREESPLKCQFIRDGIDAVIGTIDFDVQLQI</sequence>
<organism evidence="6 7">
    <name type="scientific">Ogataea polymorpha</name>
    <dbReference type="NCBI Taxonomy" id="460523"/>
    <lineage>
        <taxon>Eukaryota</taxon>
        <taxon>Fungi</taxon>
        <taxon>Dikarya</taxon>
        <taxon>Ascomycota</taxon>
        <taxon>Saccharomycotina</taxon>
        <taxon>Pichiomycetes</taxon>
        <taxon>Pichiales</taxon>
        <taxon>Pichiaceae</taxon>
        <taxon>Ogataea</taxon>
    </lineage>
</organism>
<name>A0A1B7SFE2_9ASCO</name>
<dbReference type="GO" id="GO:0016593">
    <property type="term" value="C:Cdc73/Paf1 complex"/>
    <property type="evidence" value="ECO:0007669"/>
    <property type="project" value="TreeGrafter"/>
</dbReference>
<comment type="subcellular location">
    <subcellularLocation>
        <location evidence="1">Nucleus</location>
    </subcellularLocation>
</comment>
<feature type="compositionally biased region" description="Polar residues" evidence="5">
    <location>
        <begin position="120"/>
        <end position="130"/>
    </location>
</feature>
<feature type="region of interest" description="Disordered" evidence="5">
    <location>
        <begin position="105"/>
        <end position="199"/>
    </location>
</feature>
<evidence type="ECO:0000313" key="6">
    <source>
        <dbReference type="EMBL" id="KAH3665183.1"/>
    </source>
</evidence>
<evidence type="ECO:0000256" key="1">
    <source>
        <dbReference type="ARBA" id="ARBA00004123"/>
    </source>
</evidence>
<dbReference type="PROSITE" id="PS51360">
    <property type="entry name" value="PLUS3"/>
    <property type="match status" value="1"/>
</dbReference>
<feature type="compositionally biased region" description="Basic and acidic residues" evidence="5">
    <location>
        <begin position="479"/>
        <end position="490"/>
    </location>
</feature>
<evidence type="ECO:0000313" key="7">
    <source>
        <dbReference type="Proteomes" id="UP000788993"/>
    </source>
</evidence>
<feature type="compositionally biased region" description="Acidic residues" evidence="5">
    <location>
        <begin position="152"/>
        <end position="183"/>
    </location>
</feature>
<reference evidence="6" key="2">
    <citation type="submission" date="2021-01" db="EMBL/GenBank/DDBJ databases">
        <authorList>
            <person name="Schikora-Tamarit M.A."/>
        </authorList>
    </citation>
    <scope>NUCLEOTIDE SEQUENCE</scope>
    <source>
        <strain evidence="6">NCAIM Y.01608</strain>
    </source>
</reference>
<dbReference type="InterPro" id="IPR036128">
    <property type="entry name" value="Plus3-like_sf"/>
</dbReference>
<dbReference type="SMART" id="SM00719">
    <property type="entry name" value="Plus3"/>
    <property type="match status" value="1"/>
</dbReference>
<dbReference type="GO" id="GO:0003677">
    <property type="term" value="F:DNA binding"/>
    <property type="evidence" value="ECO:0007669"/>
    <property type="project" value="InterPro"/>
</dbReference>
<dbReference type="Gene3D" id="3.90.70.200">
    <property type="entry name" value="Plus-3 domain"/>
    <property type="match status" value="1"/>
</dbReference>
<dbReference type="GO" id="GO:1990269">
    <property type="term" value="F:RNA polymerase II C-terminal domain phosphoserine binding"/>
    <property type="evidence" value="ECO:0007669"/>
    <property type="project" value="TreeGrafter"/>
</dbReference>
<dbReference type="PANTHER" id="PTHR13115">
    <property type="entry name" value="RNA POLYMERASE-ASSOCIATED PROTEIN RTF1 HOMOLOG"/>
    <property type="match status" value="1"/>
</dbReference>
<protein>
    <submittedName>
        <fullName evidence="6">Uncharacterized protein</fullName>
    </submittedName>
</protein>
<keyword evidence="2" id="KW-0805">Transcription regulation</keyword>
<keyword evidence="4" id="KW-0539">Nucleus</keyword>
<comment type="caution">
    <text evidence="6">The sequence shown here is derived from an EMBL/GenBank/DDBJ whole genome shotgun (WGS) entry which is preliminary data.</text>
</comment>